<keyword evidence="3" id="KW-1185">Reference proteome</keyword>
<gene>
    <name evidence="2" type="primary">xpkA_1</name>
    <name evidence="2" type="ORF">G3RUM_00692</name>
</gene>
<protein>
    <submittedName>
        <fullName evidence="2">Xylulose-5-phosphate phosphoketolase</fullName>
        <ecNumber evidence="2">4.1.2.9</ecNumber>
    </submittedName>
</protein>
<feature type="domain" description="Xylulose 5-phosphate/Fructose 6-phosphate phosphoketolase N-terminal" evidence="1">
    <location>
        <begin position="253"/>
        <end position="307"/>
    </location>
</feature>
<evidence type="ECO:0000313" key="2">
    <source>
        <dbReference type="EMBL" id="RYC74535.1"/>
    </source>
</evidence>
<evidence type="ECO:0000313" key="3">
    <source>
        <dbReference type="Proteomes" id="UP001191019"/>
    </source>
</evidence>
<proteinExistence type="predicted"/>
<reference evidence="2 3" key="2">
    <citation type="journal article" date="2020" name="Cell Rep.">
        <title>Acquisition and Adaptation of Ultra-small Parasitic Reduced Genome Bacteria to Mammalian Hosts.</title>
        <authorList>
            <person name="McLean J.S."/>
            <person name="Bor B."/>
            <person name="Kerns K.A."/>
            <person name="Liu Q."/>
            <person name="To T.T."/>
            <person name="Solden L."/>
            <person name="Hendrickson E.L."/>
            <person name="Wrighton K."/>
            <person name="Shi W."/>
            <person name="He X."/>
        </authorList>
    </citation>
    <scope>NUCLEOTIDE SEQUENCE [LARGE SCALE GENOMIC DNA]</scope>
    <source>
        <strain evidence="2 3">TM7_G3_2_Rum_HOT_351B</strain>
    </source>
</reference>
<reference evidence="2 3" key="1">
    <citation type="journal article" date="2018" name="bioRxiv">
        <title>Evidence of independent acquisition and adaption of ultra-small bacteria to human hosts across the highly diverse yet reduced genomes of the phylum Saccharibacteria.</title>
        <authorList>
            <person name="McLean J.S."/>
            <person name="Bor B."/>
            <person name="To T.T."/>
            <person name="Liu Q."/>
            <person name="Kearns K.A."/>
            <person name="Solden L.M."/>
            <person name="Wrighton K.C."/>
            <person name="He X."/>
            <person name="Shi W."/>
        </authorList>
    </citation>
    <scope>NUCLEOTIDE SEQUENCE [LARGE SCALE GENOMIC DNA]</scope>
    <source>
        <strain evidence="2 3">TM7_G3_2_Rum_HOT_351B</strain>
    </source>
</reference>
<dbReference type="Gene3D" id="3.40.50.970">
    <property type="match status" value="1"/>
</dbReference>
<dbReference type="PROSITE" id="PS60002">
    <property type="entry name" value="PHOSPHOKETOLASE_1"/>
    <property type="match status" value="1"/>
</dbReference>
<dbReference type="Proteomes" id="UP001191019">
    <property type="component" value="Unassembled WGS sequence"/>
</dbReference>
<organism evidence="2 3">
    <name type="scientific">Candidatus Nanosyncoccus alces</name>
    <dbReference type="NCBI Taxonomy" id="2171997"/>
    <lineage>
        <taxon>Bacteria</taxon>
        <taxon>Candidatus Saccharimonadota</taxon>
        <taxon>Candidatus Nanosyncoccalia</taxon>
        <taxon>Candidatus Nanosyncoccales</taxon>
        <taxon>Candidatus Nanosyncoccaceae</taxon>
        <taxon>Candidatus Nanosyncoccus</taxon>
    </lineage>
</organism>
<feature type="domain" description="Xylulose 5-phosphate/Fructose 6-phosphate phosphoketolase N-terminal" evidence="1">
    <location>
        <begin position="6"/>
        <end position="251"/>
    </location>
</feature>
<dbReference type="PANTHER" id="PTHR31273:SF0">
    <property type="entry name" value="PHOSPHOKETOLASE-RELATED"/>
    <property type="match status" value="1"/>
</dbReference>
<dbReference type="Pfam" id="PF09364">
    <property type="entry name" value="XFP_N"/>
    <property type="match status" value="2"/>
</dbReference>
<dbReference type="EMBL" id="PRLM01000006">
    <property type="protein sequence ID" value="RYC74535.1"/>
    <property type="molecule type" value="Genomic_DNA"/>
</dbReference>
<sequence length="311" mass="34625">MSGHVSIETVEKVRRRIRLCDYLSVAQLFLRDNFLLKRPLETKDIKPRLLGHWGTCHGINVAYANLKTYFKDNPHFAFILGPGHGFPALQANLFVDGDLEKVDPKATVDADGIAYICKNFSWPDGFPSHASPYTPGIIAEGGELGYALANAYGLSLGHPEKTTAVLIGDGELETATAIDSLNLKNLLASAKNGKVLPVLHLNGYKISAPSIYARKSERELNELIRGFGFTPVWIKGEDTEEFQQSLAKNIESPFYILKTEKGYGGPNRHHEAHQIPLKNPKTDKRELHALEEWLKSYDFPELFSEQNGAII</sequence>
<evidence type="ECO:0000259" key="1">
    <source>
        <dbReference type="Pfam" id="PF09364"/>
    </source>
</evidence>
<comment type="caution">
    <text evidence="2">The sequence shown here is derived from an EMBL/GenBank/DDBJ whole genome shotgun (WGS) entry which is preliminary data.</text>
</comment>
<dbReference type="InterPro" id="IPR019790">
    <property type="entry name" value="Xul5P/Fru6P_PKetolase_CS"/>
</dbReference>
<accession>A0ABY0FL98</accession>
<dbReference type="RefSeq" id="WP_129735393.1">
    <property type="nucleotide sequence ID" value="NZ_PRLM01000006.1"/>
</dbReference>
<dbReference type="SUPFAM" id="SSF52518">
    <property type="entry name" value="Thiamin diphosphate-binding fold (THDP-binding)"/>
    <property type="match status" value="1"/>
</dbReference>
<dbReference type="PANTHER" id="PTHR31273">
    <property type="entry name" value="PHOSPHOKETOLASE-RELATED"/>
    <property type="match status" value="1"/>
</dbReference>
<dbReference type="EC" id="4.1.2.9" evidence="2"/>
<dbReference type="GO" id="GO:0050193">
    <property type="term" value="F:phosphoketolase activity"/>
    <property type="evidence" value="ECO:0007669"/>
    <property type="project" value="UniProtKB-EC"/>
</dbReference>
<dbReference type="InterPro" id="IPR029061">
    <property type="entry name" value="THDP-binding"/>
</dbReference>
<dbReference type="InterPro" id="IPR005593">
    <property type="entry name" value="Xul5P/Fru6P_PKetolase"/>
</dbReference>
<name>A0ABY0FL98_9BACT</name>
<dbReference type="InterPro" id="IPR018970">
    <property type="entry name" value="Xul5P/Fru6P_PKetolase_N"/>
</dbReference>
<keyword evidence="2" id="KW-0456">Lyase</keyword>